<feature type="region of interest" description="Disordered" evidence="1">
    <location>
        <begin position="1"/>
        <end position="38"/>
    </location>
</feature>
<organism evidence="2 3">
    <name type="scientific">Hyaloscypha bicolor E</name>
    <dbReference type="NCBI Taxonomy" id="1095630"/>
    <lineage>
        <taxon>Eukaryota</taxon>
        <taxon>Fungi</taxon>
        <taxon>Dikarya</taxon>
        <taxon>Ascomycota</taxon>
        <taxon>Pezizomycotina</taxon>
        <taxon>Leotiomycetes</taxon>
        <taxon>Helotiales</taxon>
        <taxon>Hyaloscyphaceae</taxon>
        <taxon>Hyaloscypha</taxon>
        <taxon>Hyaloscypha bicolor</taxon>
    </lineage>
</organism>
<dbReference type="AlphaFoldDB" id="A0A2J6TB80"/>
<evidence type="ECO:0000313" key="3">
    <source>
        <dbReference type="Proteomes" id="UP000235371"/>
    </source>
</evidence>
<dbReference type="InParanoid" id="A0A2J6TB80"/>
<sequence>MSFNLSPPVSSPPGFAEDFESAGAHGSVSPNSKDAIGSDALLQHSHEQQAEFPSNSNLFSYEHDINGNGGNPGKKRNGEPLRYRCVVRPAGGSECSPVFVDSNKRRMTRSGIPAHVESPPQTAKEKLEHYKAHLETFLDQHTHQYLPQTQYNGSTRTGKTTRHLDSTGLST</sequence>
<reference evidence="2 3" key="1">
    <citation type="submission" date="2016-04" db="EMBL/GenBank/DDBJ databases">
        <title>A degradative enzymes factory behind the ericoid mycorrhizal symbiosis.</title>
        <authorList>
            <consortium name="DOE Joint Genome Institute"/>
            <person name="Martino E."/>
            <person name="Morin E."/>
            <person name="Grelet G."/>
            <person name="Kuo A."/>
            <person name="Kohler A."/>
            <person name="Daghino S."/>
            <person name="Barry K."/>
            <person name="Choi C."/>
            <person name="Cichocki N."/>
            <person name="Clum A."/>
            <person name="Copeland A."/>
            <person name="Hainaut M."/>
            <person name="Haridas S."/>
            <person name="Labutti K."/>
            <person name="Lindquist E."/>
            <person name="Lipzen A."/>
            <person name="Khouja H.-R."/>
            <person name="Murat C."/>
            <person name="Ohm R."/>
            <person name="Olson A."/>
            <person name="Spatafora J."/>
            <person name="Veneault-Fourrey C."/>
            <person name="Henrissat B."/>
            <person name="Grigoriev I."/>
            <person name="Martin F."/>
            <person name="Perotto S."/>
        </authorList>
    </citation>
    <scope>NUCLEOTIDE SEQUENCE [LARGE SCALE GENOMIC DNA]</scope>
    <source>
        <strain evidence="2 3">E</strain>
    </source>
</reference>
<feature type="compositionally biased region" description="Polar residues" evidence="1">
    <location>
        <begin position="149"/>
        <end position="158"/>
    </location>
</feature>
<feature type="region of interest" description="Disordered" evidence="1">
    <location>
        <begin position="58"/>
        <end position="79"/>
    </location>
</feature>
<dbReference type="GeneID" id="36591168"/>
<dbReference type="EMBL" id="KZ613791">
    <property type="protein sequence ID" value="PMD60232.1"/>
    <property type="molecule type" value="Genomic_DNA"/>
</dbReference>
<keyword evidence="3" id="KW-1185">Reference proteome</keyword>
<feature type="region of interest" description="Disordered" evidence="1">
    <location>
        <begin position="149"/>
        <end position="171"/>
    </location>
</feature>
<dbReference type="Proteomes" id="UP000235371">
    <property type="component" value="Unassembled WGS sequence"/>
</dbReference>
<dbReference type="RefSeq" id="XP_024737136.1">
    <property type="nucleotide sequence ID" value="XM_024883091.1"/>
</dbReference>
<evidence type="ECO:0000256" key="1">
    <source>
        <dbReference type="SAM" id="MobiDB-lite"/>
    </source>
</evidence>
<protein>
    <submittedName>
        <fullName evidence="2">Uncharacterized protein</fullName>
    </submittedName>
</protein>
<gene>
    <name evidence="2" type="ORF">K444DRAFT_629632</name>
</gene>
<name>A0A2J6TB80_9HELO</name>
<evidence type="ECO:0000313" key="2">
    <source>
        <dbReference type="EMBL" id="PMD60232.1"/>
    </source>
</evidence>
<accession>A0A2J6TB80</accession>
<proteinExistence type="predicted"/>